<feature type="active site" description="Proton acceptor" evidence="7">
    <location>
        <position position="245"/>
    </location>
</feature>
<protein>
    <recommendedName>
        <fullName evidence="7">UDP-3-O-acylglucosamine N-acyltransferase</fullName>
        <ecNumber evidence="7">2.3.1.191</ecNumber>
    </recommendedName>
</protein>
<dbReference type="HAMAP" id="MF_00523">
    <property type="entry name" value="LpxD"/>
    <property type="match status" value="1"/>
</dbReference>
<comment type="caution">
    <text evidence="9">The sequence shown here is derived from an EMBL/GenBank/DDBJ whole genome shotgun (WGS) entry which is preliminary data.</text>
</comment>
<evidence type="ECO:0000313" key="10">
    <source>
        <dbReference type="Proteomes" id="UP000298058"/>
    </source>
</evidence>
<keyword evidence="4 7" id="KW-0677">Repeat</keyword>
<dbReference type="Pfam" id="PF04613">
    <property type="entry name" value="LpxD"/>
    <property type="match status" value="1"/>
</dbReference>
<dbReference type="NCBIfam" id="TIGR01853">
    <property type="entry name" value="lipid_A_lpxD"/>
    <property type="match status" value="1"/>
</dbReference>
<dbReference type="InterPro" id="IPR007691">
    <property type="entry name" value="LpxD"/>
</dbReference>
<comment type="pathway">
    <text evidence="7">Bacterial outer membrane biogenesis; LPS lipid A biosynthesis.</text>
</comment>
<keyword evidence="5 7" id="KW-0443">Lipid metabolism</keyword>
<evidence type="ECO:0000256" key="1">
    <source>
        <dbReference type="ARBA" id="ARBA00022516"/>
    </source>
</evidence>
<accession>A0A4V3JXY8</accession>
<evidence type="ECO:0000256" key="7">
    <source>
        <dbReference type="HAMAP-Rule" id="MF_00523"/>
    </source>
</evidence>
<organism evidence="9 10">
    <name type="scientific">Leptospira idonii</name>
    <dbReference type="NCBI Taxonomy" id="1193500"/>
    <lineage>
        <taxon>Bacteria</taxon>
        <taxon>Pseudomonadati</taxon>
        <taxon>Spirochaetota</taxon>
        <taxon>Spirochaetia</taxon>
        <taxon>Leptospirales</taxon>
        <taxon>Leptospiraceae</taxon>
        <taxon>Leptospira</taxon>
    </lineage>
</organism>
<evidence type="ECO:0000256" key="5">
    <source>
        <dbReference type="ARBA" id="ARBA00023098"/>
    </source>
</evidence>
<dbReference type="CDD" id="cd03352">
    <property type="entry name" value="LbH_LpxD"/>
    <property type="match status" value="1"/>
</dbReference>
<evidence type="ECO:0000313" key="9">
    <source>
        <dbReference type="EMBL" id="TGN18976.1"/>
    </source>
</evidence>
<keyword evidence="10" id="KW-1185">Reference proteome</keyword>
<dbReference type="Pfam" id="PF14602">
    <property type="entry name" value="Hexapep_2"/>
    <property type="match status" value="1"/>
</dbReference>
<dbReference type="PANTHER" id="PTHR43378">
    <property type="entry name" value="UDP-3-O-ACYLGLUCOSAMINE N-ACYLTRANSFERASE"/>
    <property type="match status" value="1"/>
</dbReference>
<dbReference type="GO" id="GO:0103118">
    <property type="term" value="F:UDP-3-O-[(3R)-3-hydroxyacyl]-glucosamine N-acyltransferase activity"/>
    <property type="evidence" value="ECO:0007669"/>
    <property type="project" value="UniProtKB-EC"/>
</dbReference>
<dbReference type="InterPro" id="IPR020573">
    <property type="entry name" value="UDP_GlcNAc_AcTrfase_non-rep"/>
</dbReference>
<comment type="catalytic activity">
    <reaction evidence="7">
        <text>a UDP-3-O-[(3R)-3-hydroxyacyl]-alpha-D-glucosamine + a (3R)-hydroxyacyl-[ACP] = a UDP-2-N,3-O-bis[(3R)-3-hydroxyacyl]-alpha-D-glucosamine + holo-[ACP] + H(+)</text>
        <dbReference type="Rhea" id="RHEA:53836"/>
        <dbReference type="Rhea" id="RHEA-COMP:9685"/>
        <dbReference type="Rhea" id="RHEA-COMP:9945"/>
        <dbReference type="ChEBI" id="CHEBI:15378"/>
        <dbReference type="ChEBI" id="CHEBI:64479"/>
        <dbReference type="ChEBI" id="CHEBI:78827"/>
        <dbReference type="ChEBI" id="CHEBI:137740"/>
        <dbReference type="ChEBI" id="CHEBI:137748"/>
        <dbReference type="EC" id="2.3.1.191"/>
    </reaction>
</comment>
<evidence type="ECO:0000259" key="8">
    <source>
        <dbReference type="Pfam" id="PF04613"/>
    </source>
</evidence>
<comment type="function">
    <text evidence="7">Catalyzes the N-acylation of UDP-3-O-acylglucosamine using 3-hydroxyacyl-ACP as the acyl donor. Is involved in the biosynthesis of lipid A, a phosphorylated glycolipid that anchors the lipopolysaccharide to the outer membrane of the cell.</text>
</comment>
<dbReference type="Gene3D" id="2.160.10.10">
    <property type="entry name" value="Hexapeptide repeat proteins"/>
    <property type="match status" value="1"/>
</dbReference>
<dbReference type="GO" id="GO:0009245">
    <property type="term" value="P:lipid A biosynthetic process"/>
    <property type="evidence" value="ECO:0007669"/>
    <property type="project" value="UniProtKB-UniRule"/>
</dbReference>
<dbReference type="InterPro" id="IPR001451">
    <property type="entry name" value="Hexapep"/>
</dbReference>
<dbReference type="InterPro" id="IPR011004">
    <property type="entry name" value="Trimer_LpxA-like_sf"/>
</dbReference>
<dbReference type="GO" id="GO:0016020">
    <property type="term" value="C:membrane"/>
    <property type="evidence" value="ECO:0007669"/>
    <property type="project" value="GOC"/>
</dbReference>
<dbReference type="AlphaFoldDB" id="A0A4V3JXY8"/>
<dbReference type="SUPFAM" id="SSF51161">
    <property type="entry name" value="Trimeric LpxA-like enzymes"/>
    <property type="match status" value="1"/>
</dbReference>
<evidence type="ECO:0000256" key="4">
    <source>
        <dbReference type="ARBA" id="ARBA00022737"/>
    </source>
</evidence>
<keyword evidence="1 7" id="KW-0444">Lipid biosynthesis</keyword>
<gene>
    <name evidence="7 9" type="primary">lpxD</name>
    <name evidence="9" type="ORF">EHS15_11225</name>
</gene>
<comment type="similarity">
    <text evidence="7">Belongs to the transferase hexapeptide repeat family. LpxD subfamily.</text>
</comment>
<dbReference type="RefSeq" id="WP_135760659.1">
    <property type="nucleotide sequence ID" value="NZ_RQHW01000042.1"/>
</dbReference>
<evidence type="ECO:0000256" key="3">
    <source>
        <dbReference type="ARBA" id="ARBA00022679"/>
    </source>
</evidence>
<keyword evidence="3 7" id="KW-0808">Transferase</keyword>
<name>A0A4V3JXY8_9LEPT</name>
<dbReference type="PANTHER" id="PTHR43378:SF2">
    <property type="entry name" value="UDP-3-O-ACYLGLUCOSAMINE N-ACYLTRANSFERASE 1, MITOCHONDRIAL-RELATED"/>
    <property type="match status" value="1"/>
</dbReference>
<proteinExistence type="inferred from homology"/>
<dbReference type="EC" id="2.3.1.191" evidence="7"/>
<comment type="subunit">
    <text evidence="7">Homotrimer.</text>
</comment>
<sequence>MKRTNLSTIQSLLEGSKLLNCPHPEAVEIDKVLPLSSDNKDYLSFVSSKAFVNEANSSSAAAILVSEEISSSIAANKPLIVVPHVELAFSKMLLYFNPPKEPNGKISPHSVVHPTAQIGENTEIGHFVTVGANSKIGKNCIIEDGVKIENDVTIGDGARIGMNCVFYHGTVIGERFTVFGNSTFGGDGFGFVYANGKHNKLPQVGKVVIGDDVEVGSNCTVDRGAITDTKIGNGCKFDNMVHIAHNCVVGNHVIIAGQSGLAGSVTLGNNVIIGGACAISDHLTLVDGTIIAGGSSLRTSPKTKDVYVGWDLGLTFPEFQKYRVNIKNIVNLNKWIKRIKELEKKAGIEGEDI</sequence>
<dbReference type="GO" id="GO:0016410">
    <property type="term" value="F:N-acyltransferase activity"/>
    <property type="evidence" value="ECO:0007669"/>
    <property type="project" value="InterPro"/>
</dbReference>
<keyword evidence="2 7" id="KW-0441">Lipid A biosynthesis</keyword>
<dbReference type="Pfam" id="PF00132">
    <property type="entry name" value="Hexapep"/>
    <property type="match status" value="2"/>
</dbReference>
<dbReference type="EMBL" id="RQHW01000042">
    <property type="protein sequence ID" value="TGN18976.1"/>
    <property type="molecule type" value="Genomic_DNA"/>
</dbReference>
<evidence type="ECO:0000256" key="6">
    <source>
        <dbReference type="ARBA" id="ARBA00023315"/>
    </source>
</evidence>
<reference evidence="9" key="1">
    <citation type="journal article" date="2019" name="PLoS Negl. Trop. Dis.">
        <title>Revisiting the worldwide diversity of Leptospira species in the environment.</title>
        <authorList>
            <person name="Vincent A.T."/>
            <person name="Schiettekatte O."/>
            <person name="Bourhy P."/>
            <person name="Veyrier F.J."/>
            <person name="Picardeau M."/>
        </authorList>
    </citation>
    <scope>NUCLEOTIDE SEQUENCE [LARGE SCALE GENOMIC DNA]</scope>
    <source>
        <strain evidence="9">201300427</strain>
    </source>
</reference>
<dbReference type="UniPathway" id="UPA00973"/>
<evidence type="ECO:0000256" key="2">
    <source>
        <dbReference type="ARBA" id="ARBA00022556"/>
    </source>
</evidence>
<dbReference type="Gene3D" id="3.40.1390.10">
    <property type="entry name" value="MurE/MurF, N-terminal domain"/>
    <property type="match status" value="1"/>
</dbReference>
<dbReference type="NCBIfam" id="NF002060">
    <property type="entry name" value="PRK00892.1"/>
    <property type="match status" value="1"/>
</dbReference>
<dbReference type="Proteomes" id="UP000298058">
    <property type="component" value="Unassembled WGS sequence"/>
</dbReference>
<dbReference type="OrthoDB" id="9784739at2"/>
<keyword evidence="6 7" id="KW-0012">Acyltransferase</keyword>
<feature type="domain" description="UDP-3-O-[3-hydroxymyristoyl] glucosamine N-acyltransferase non-repeat region" evidence="8">
    <location>
        <begin position="27"/>
        <end position="93"/>
    </location>
</feature>